<keyword evidence="1" id="KW-1133">Transmembrane helix</keyword>
<sequence>MKCTCDHEVGTNDYCPNCGRPVELDNTLPTSEDEAHKVENGEVKKITISPQISSRKPKEIKVAIFSIIAVCLVIVGCSYYWFTTIYQPNRSLSIATTLLNIDKKTEADEVFRSFISDYPQHAKVSFAYGKLFELNFSDETRSGDILKILQEKYPASEEYAHSLAKSAAREIDTFTPLFDNYYNTGLGKDKYYSKGKSLLKQLNELSNSSAFITAGGDDLITTLNNIVNPPFGAIEFQLALSDYINIESVTSADKPEVKLTKSDGTSAKVQYDKDTRIVSSYELTPGNYKLDINMIRTSGARRSNYFGGESLTIIPGRKYKDTTYLFTKNASSSSSNNIDPRYLALDNNTQSIVAKQITASSDSPVPAEITGAVLPPGYSIPDNDHYLFDLDNDMKNELIAYYHETHSLAVLHWNGKAFEEQATFNIGSNDSNLNFSMYPISIKLYNFAGISFPVLGLITTSGESGSYPELTLLNWNGKDGYNIIWDATAGEDGDWQISKNGIVMSQDNFNVKAHANAKTRFTQEYEYNGTSFILSNEYSSPIR</sequence>
<comment type="caution">
    <text evidence="2">The sequence shown here is derived from an EMBL/GenBank/DDBJ whole genome shotgun (WGS) entry which is preliminary data.</text>
</comment>
<dbReference type="Gene3D" id="1.25.40.10">
    <property type="entry name" value="Tetratricopeptide repeat domain"/>
    <property type="match status" value="1"/>
</dbReference>
<evidence type="ECO:0008006" key="4">
    <source>
        <dbReference type="Google" id="ProtNLM"/>
    </source>
</evidence>
<keyword evidence="1" id="KW-0812">Transmembrane</keyword>
<keyword evidence="3" id="KW-1185">Reference proteome</keyword>
<accession>A0A4Z0RB09</accession>
<evidence type="ECO:0000313" key="2">
    <source>
        <dbReference type="EMBL" id="TGE39505.1"/>
    </source>
</evidence>
<feature type="transmembrane region" description="Helical" evidence="1">
    <location>
        <begin position="62"/>
        <end position="82"/>
    </location>
</feature>
<gene>
    <name evidence="2" type="ORF">E4K67_00365</name>
</gene>
<keyword evidence="1" id="KW-0472">Membrane</keyword>
<evidence type="ECO:0000256" key="1">
    <source>
        <dbReference type="SAM" id="Phobius"/>
    </source>
</evidence>
<dbReference type="InterPro" id="IPR011990">
    <property type="entry name" value="TPR-like_helical_dom_sf"/>
</dbReference>
<dbReference type="AlphaFoldDB" id="A0A4Z0RB09"/>
<dbReference type="EMBL" id="SPQQ01000001">
    <property type="protein sequence ID" value="TGE39505.1"/>
    <property type="molecule type" value="Genomic_DNA"/>
</dbReference>
<dbReference type="RefSeq" id="WP_135544445.1">
    <property type="nucleotide sequence ID" value="NZ_SPQQ01000001.1"/>
</dbReference>
<name>A0A4Z0RB09_9FIRM</name>
<proteinExistence type="predicted"/>
<organism evidence="2 3">
    <name type="scientific">Desulfosporosinus fructosivorans</name>
    <dbReference type="NCBI Taxonomy" id="2018669"/>
    <lineage>
        <taxon>Bacteria</taxon>
        <taxon>Bacillati</taxon>
        <taxon>Bacillota</taxon>
        <taxon>Clostridia</taxon>
        <taxon>Eubacteriales</taxon>
        <taxon>Desulfitobacteriaceae</taxon>
        <taxon>Desulfosporosinus</taxon>
    </lineage>
</organism>
<dbReference type="OrthoDB" id="1790519at2"/>
<reference evidence="2 3" key="1">
    <citation type="submission" date="2019-03" db="EMBL/GenBank/DDBJ databases">
        <title>Draft Genome Sequence of Desulfosporosinus fructosivorans Strain 63.6F, Isolated from Marine Sediment in the Baltic Sea.</title>
        <authorList>
            <person name="Hausmann B."/>
            <person name="Vandieken V."/>
            <person name="Pjevac P."/>
            <person name="Schreck K."/>
            <person name="Herbold C.W."/>
            <person name="Loy A."/>
        </authorList>
    </citation>
    <scope>NUCLEOTIDE SEQUENCE [LARGE SCALE GENOMIC DNA]</scope>
    <source>
        <strain evidence="2 3">63.6F</strain>
    </source>
</reference>
<evidence type="ECO:0000313" key="3">
    <source>
        <dbReference type="Proteomes" id="UP000298460"/>
    </source>
</evidence>
<protein>
    <recommendedName>
        <fullName evidence="4">Tetratricopeptide repeat protein</fullName>
    </recommendedName>
</protein>
<dbReference type="Proteomes" id="UP000298460">
    <property type="component" value="Unassembled WGS sequence"/>
</dbReference>